<proteinExistence type="predicted"/>
<accession>A0A2T1C6N3</accession>
<dbReference type="EMBL" id="PVWJ01000022">
    <property type="protein sequence ID" value="PSB03909.1"/>
    <property type="molecule type" value="Genomic_DNA"/>
</dbReference>
<dbReference type="InterPro" id="IPR038186">
    <property type="entry name" value="CHAD_dom_sf"/>
</dbReference>
<evidence type="ECO:0000259" key="1">
    <source>
        <dbReference type="PROSITE" id="PS51708"/>
    </source>
</evidence>
<feature type="domain" description="CHAD" evidence="1">
    <location>
        <begin position="19"/>
        <end position="304"/>
    </location>
</feature>
<dbReference type="OrthoDB" id="9777271at2"/>
<dbReference type="AlphaFoldDB" id="A0A2T1C6N3"/>
<dbReference type="Proteomes" id="UP000238762">
    <property type="component" value="Unassembled WGS sequence"/>
</dbReference>
<reference evidence="2 3" key="2">
    <citation type="submission" date="2018-03" db="EMBL/GenBank/DDBJ databases">
        <title>The ancient ancestry and fast evolution of plastids.</title>
        <authorList>
            <person name="Moore K.R."/>
            <person name="Magnabosco C."/>
            <person name="Momper L."/>
            <person name="Gold D.A."/>
            <person name="Bosak T."/>
            <person name="Fournier G.P."/>
        </authorList>
    </citation>
    <scope>NUCLEOTIDE SEQUENCE [LARGE SCALE GENOMIC DNA]</scope>
    <source>
        <strain evidence="2 3">CCAP 1448/3</strain>
    </source>
</reference>
<evidence type="ECO:0000313" key="2">
    <source>
        <dbReference type="EMBL" id="PSB03909.1"/>
    </source>
</evidence>
<dbReference type="PROSITE" id="PS51708">
    <property type="entry name" value="CHAD"/>
    <property type="match status" value="1"/>
</dbReference>
<gene>
    <name evidence="2" type="ORF">C7B64_06225</name>
</gene>
<dbReference type="InterPro" id="IPR007899">
    <property type="entry name" value="CHAD_dom"/>
</dbReference>
<comment type="caution">
    <text evidence="2">The sequence shown here is derived from an EMBL/GenBank/DDBJ whole genome shotgun (WGS) entry which is preliminary data.</text>
</comment>
<evidence type="ECO:0000313" key="3">
    <source>
        <dbReference type="Proteomes" id="UP000238762"/>
    </source>
</evidence>
<protein>
    <submittedName>
        <fullName evidence="2">Metal-binding protein</fullName>
    </submittedName>
</protein>
<sequence length="324" mass="37858">MSEDRRIIDVTESADKLELKKVQDWGYLAIKKHFSKILKNEDNVIKDRDPESLHQMRVGMRRLRSAAIGFAVGLKLPRDAQPQKVGKVARILGKLRDIDVLQASLNSKYKDILPDEEQKLFQQVLDELRSQRKAALKEVRSALKGKEYKKIKQAYQQWLEEPKYTQLGSVNILEILPDLLLPIISELLLHPAWWIQGENISNSQDVADLLAQKGETIHDLRKQIKRSRYQMELFTDLYSDNYQNYVTDLKEIQDILGEIQDCFVLDEFLETVLDIDSHQQMPTLLAQLQENRGQLWQDWAQYQQKYLNPETRKALHLELLSPKL</sequence>
<dbReference type="RefSeq" id="WP_106287817.1">
    <property type="nucleotide sequence ID" value="NZ_CAWNTC010000231.1"/>
</dbReference>
<dbReference type="Gene3D" id="1.40.20.10">
    <property type="entry name" value="CHAD domain"/>
    <property type="match status" value="1"/>
</dbReference>
<dbReference type="PANTHER" id="PTHR39339:SF1">
    <property type="entry name" value="CHAD DOMAIN-CONTAINING PROTEIN"/>
    <property type="match status" value="1"/>
</dbReference>
<dbReference type="SMART" id="SM00880">
    <property type="entry name" value="CHAD"/>
    <property type="match status" value="1"/>
</dbReference>
<reference evidence="2 3" key="1">
    <citation type="submission" date="2018-02" db="EMBL/GenBank/DDBJ databases">
        <authorList>
            <person name="Cohen D.B."/>
            <person name="Kent A.D."/>
        </authorList>
    </citation>
    <scope>NUCLEOTIDE SEQUENCE [LARGE SCALE GENOMIC DNA]</scope>
    <source>
        <strain evidence="2 3">CCAP 1448/3</strain>
    </source>
</reference>
<organism evidence="2 3">
    <name type="scientific">Merismopedia glauca CCAP 1448/3</name>
    <dbReference type="NCBI Taxonomy" id="1296344"/>
    <lineage>
        <taxon>Bacteria</taxon>
        <taxon>Bacillati</taxon>
        <taxon>Cyanobacteriota</taxon>
        <taxon>Cyanophyceae</taxon>
        <taxon>Synechococcales</taxon>
        <taxon>Merismopediaceae</taxon>
        <taxon>Merismopedia</taxon>
    </lineage>
</organism>
<dbReference type="PANTHER" id="PTHR39339">
    <property type="entry name" value="SLR1444 PROTEIN"/>
    <property type="match status" value="1"/>
</dbReference>
<keyword evidence="3" id="KW-1185">Reference proteome</keyword>
<dbReference type="Pfam" id="PF05235">
    <property type="entry name" value="CHAD"/>
    <property type="match status" value="1"/>
</dbReference>
<name>A0A2T1C6N3_9CYAN</name>